<sequence>MRELTMVEMGAVAGGCCWQPCRPSQPVAPSCGNSSAALIAAYAGYLAGEYNVVADIFNHASCSTVQQAVSNVCTDIKTGYTAGLSMTVAQATTLLTNVTSEIKSSITISGCGGISAMNLVDFPPTASSGTAFG</sequence>
<dbReference type="Proteomes" id="UP000631653">
    <property type="component" value="Unassembled WGS sequence"/>
</dbReference>
<reference evidence="1 2" key="1">
    <citation type="journal article" date="2020" name="Int. J. Syst. Evol. Microbiol.">
        <title>Novel acetic acid bacteria from cider fermentations: Acetobacter conturbans sp. nov. and Acetobacter fallax sp. nov.</title>
        <authorList>
            <person name="Sombolestani A.S."/>
            <person name="Cleenwerck I."/>
            <person name="Cnockaert M."/>
            <person name="Borremans W."/>
            <person name="Wieme A.D."/>
            <person name="De Vuyst L."/>
            <person name="Vandamme P."/>
        </authorList>
    </citation>
    <scope>NUCLEOTIDE SEQUENCE [LARGE SCALE GENOMIC DNA]</scope>
    <source>
        <strain evidence="1 2">LMG 1627</strain>
    </source>
</reference>
<accession>A0ABX0K1Z9</accession>
<gene>
    <name evidence="1" type="ORF">GOB81_06730</name>
</gene>
<keyword evidence="2" id="KW-1185">Reference proteome</keyword>
<name>A0ABX0K1Z9_9PROT</name>
<proteinExistence type="predicted"/>
<evidence type="ECO:0000313" key="1">
    <source>
        <dbReference type="EMBL" id="NHN88323.1"/>
    </source>
</evidence>
<protein>
    <submittedName>
        <fullName evidence="1">Uncharacterized protein</fullName>
    </submittedName>
</protein>
<evidence type="ECO:0000313" key="2">
    <source>
        <dbReference type="Proteomes" id="UP000631653"/>
    </source>
</evidence>
<dbReference type="EMBL" id="WOSY01000005">
    <property type="protein sequence ID" value="NHN88323.1"/>
    <property type="molecule type" value="Genomic_DNA"/>
</dbReference>
<comment type="caution">
    <text evidence="1">The sequence shown here is derived from an EMBL/GenBank/DDBJ whole genome shotgun (WGS) entry which is preliminary data.</text>
</comment>
<organism evidence="1 2">
    <name type="scientific">Acetobacter conturbans</name>
    <dbReference type="NCBI Taxonomy" id="1737472"/>
    <lineage>
        <taxon>Bacteria</taxon>
        <taxon>Pseudomonadati</taxon>
        <taxon>Pseudomonadota</taxon>
        <taxon>Alphaproteobacteria</taxon>
        <taxon>Acetobacterales</taxon>
        <taxon>Acetobacteraceae</taxon>
        <taxon>Acetobacter</taxon>
    </lineage>
</organism>
<dbReference type="RefSeq" id="WP_173569619.1">
    <property type="nucleotide sequence ID" value="NZ_WOSY01000005.1"/>
</dbReference>